<gene>
    <name evidence="1" type="ORF">AO498_10282</name>
</gene>
<accession>A0A142ENW1</accession>
<reference evidence="2" key="1">
    <citation type="submission" date="2015-09" db="EMBL/GenBank/DDBJ databases">
        <title>Complete sequence of Algoriphagus sp. M8-2.</title>
        <authorList>
            <person name="Shintani M."/>
        </authorList>
    </citation>
    <scope>NUCLEOTIDE SEQUENCE [LARGE SCALE GENOMIC DNA]</scope>
    <source>
        <strain evidence="2">M8-2</strain>
    </source>
</reference>
<keyword evidence="2" id="KW-1185">Reference proteome</keyword>
<dbReference type="Proteomes" id="UP000073816">
    <property type="component" value="Chromosome"/>
</dbReference>
<protein>
    <submittedName>
        <fullName evidence="1">Uncharacterized protein</fullName>
    </submittedName>
</protein>
<organism evidence="1 2">
    <name type="scientific">Algoriphagus sanaruensis</name>
    <dbReference type="NCBI Taxonomy" id="1727163"/>
    <lineage>
        <taxon>Bacteria</taxon>
        <taxon>Pseudomonadati</taxon>
        <taxon>Bacteroidota</taxon>
        <taxon>Cytophagia</taxon>
        <taxon>Cytophagales</taxon>
        <taxon>Cyclobacteriaceae</taxon>
        <taxon>Algoriphagus</taxon>
    </lineage>
</organism>
<evidence type="ECO:0000313" key="1">
    <source>
        <dbReference type="EMBL" id="AMQ56816.1"/>
    </source>
</evidence>
<reference evidence="1 2" key="2">
    <citation type="journal article" date="2016" name="Genome Announc.">
        <title>Complete Genome Sequence of Algoriphagus sp. Strain M8-2, Isolated from a Brackish Lake.</title>
        <authorList>
            <person name="Muraguchi Y."/>
            <person name="Kushimoto K."/>
            <person name="Ohtsubo Y."/>
            <person name="Suzuki T."/>
            <person name="Dohra H."/>
            <person name="Kimbara K."/>
            <person name="Shintani M."/>
        </authorList>
    </citation>
    <scope>NUCLEOTIDE SEQUENCE [LARGE SCALE GENOMIC DNA]</scope>
    <source>
        <strain evidence="1 2">M8-2</strain>
    </source>
</reference>
<proteinExistence type="predicted"/>
<dbReference type="AlphaFoldDB" id="A0A142ENW1"/>
<name>A0A142ENW1_9BACT</name>
<evidence type="ECO:0000313" key="2">
    <source>
        <dbReference type="Proteomes" id="UP000073816"/>
    </source>
</evidence>
<dbReference type="KEGG" id="alm:AO498_10282"/>
<dbReference type="STRING" id="1727163.AO498_10282"/>
<sequence>MTILIQIYFLVKDFRVTFVTHREDLSRIKLKKGQIVPFILFRLNHNLYPFPTGEVREWYNTPRYLSP</sequence>
<dbReference type="EMBL" id="CP012836">
    <property type="protein sequence ID" value="AMQ56816.1"/>
    <property type="molecule type" value="Genomic_DNA"/>
</dbReference>